<dbReference type="SMART" id="SM00448">
    <property type="entry name" value="REC"/>
    <property type="match status" value="1"/>
</dbReference>
<name>A0A258D0Y4_CAUVI</name>
<organism evidence="3 4">
    <name type="scientific">Caulobacter vibrioides</name>
    <name type="common">Caulobacter crescentus</name>
    <dbReference type="NCBI Taxonomy" id="155892"/>
    <lineage>
        <taxon>Bacteria</taxon>
        <taxon>Pseudomonadati</taxon>
        <taxon>Pseudomonadota</taxon>
        <taxon>Alphaproteobacteria</taxon>
        <taxon>Caulobacterales</taxon>
        <taxon>Caulobacteraceae</taxon>
        <taxon>Caulobacter</taxon>
    </lineage>
</organism>
<evidence type="ECO:0000256" key="1">
    <source>
        <dbReference type="PROSITE-ProRule" id="PRU00169"/>
    </source>
</evidence>
<keyword evidence="1" id="KW-0597">Phosphoprotein</keyword>
<accession>A0A258D0Y4</accession>
<dbReference type="Gene3D" id="3.40.50.2300">
    <property type="match status" value="1"/>
</dbReference>
<gene>
    <name evidence="3" type="ORF">B7Z12_14145</name>
</gene>
<dbReference type="AlphaFoldDB" id="A0A258D0Y4"/>
<dbReference type="PROSITE" id="PS50110">
    <property type="entry name" value="RESPONSE_REGULATORY"/>
    <property type="match status" value="1"/>
</dbReference>
<comment type="caution">
    <text evidence="3">The sequence shown here is derived from an EMBL/GenBank/DDBJ whole genome shotgun (WGS) entry which is preliminary data.</text>
</comment>
<dbReference type="SUPFAM" id="SSF52172">
    <property type="entry name" value="CheY-like"/>
    <property type="match status" value="1"/>
</dbReference>
<dbReference type="Proteomes" id="UP000215616">
    <property type="component" value="Unassembled WGS sequence"/>
</dbReference>
<evidence type="ECO:0000313" key="4">
    <source>
        <dbReference type="Proteomes" id="UP000215616"/>
    </source>
</evidence>
<feature type="modified residue" description="4-aspartylphosphate" evidence="1">
    <location>
        <position position="57"/>
    </location>
</feature>
<dbReference type="InterPro" id="IPR001789">
    <property type="entry name" value="Sig_transdc_resp-reg_receiver"/>
</dbReference>
<protein>
    <submittedName>
        <fullName evidence="3">Response regulator</fullName>
    </submittedName>
</protein>
<evidence type="ECO:0000313" key="3">
    <source>
        <dbReference type="EMBL" id="OYX01451.1"/>
    </source>
</evidence>
<dbReference type="Pfam" id="PF00072">
    <property type="entry name" value="Response_reg"/>
    <property type="match status" value="1"/>
</dbReference>
<feature type="domain" description="Response regulatory" evidence="2">
    <location>
        <begin position="7"/>
        <end position="116"/>
    </location>
</feature>
<reference evidence="3 4" key="1">
    <citation type="submission" date="2017-03" db="EMBL/GenBank/DDBJ databases">
        <title>Lifting the veil on microbial sulfur biogeochemistry in mining wastewaters.</title>
        <authorList>
            <person name="Kantor R.S."/>
            <person name="Colenbrander Nelson T."/>
            <person name="Marshall S."/>
            <person name="Bennett D."/>
            <person name="Apte S."/>
            <person name="Camacho D."/>
            <person name="Thomas B.C."/>
            <person name="Warren L.A."/>
            <person name="Banfield J.F."/>
        </authorList>
    </citation>
    <scope>NUCLEOTIDE SEQUENCE [LARGE SCALE GENOMIC DNA]</scope>
    <source>
        <strain evidence="3">32-67-7</strain>
    </source>
</reference>
<dbReference type="InterPro" id="IPR011006">
    <property type="entry name" value="CheY-like_superfamily"/>
</dbReference>
<dbReference type="EMBL" id="NCDQ01000243">
    <property type="protein sequence ID" value="OYX01451.1"/>
    <property type="molecule type" value="Genomic_DNA"/>
</dbReference>
<proteinExistence type="predicted"/>
<dbReference type="GO" id="GO:0000160">
    <property type="term" value="P:phosphorelay signal transduction system"/>
    <property type="evidence" value="ECO:0007669"/>
    <property type="project" value="InterPro"/>
</dbReference>
<sequence length="117" mass="12586">MSADSRHGLIIEDEMLIALEIEAHLRHLGFLSFDIADSPQEALILARGHRPDLITADYRILEGTGPQAVEAILTEIGVLPVIYVTGNVDMVRGLGFPVVEKPIVYAALEAAVDAATP</sequence>
<evidence type="ECO:0000259" key="2">
    <source>
        <dbReference type="PROSITE" id="PS50110"/>
    </source>
</evidence>